<dbReference type="EMBL" id="OZ034830">
    <property type="protein sequence ID" value="CAL1687207.1"/>
    <property type="molecule type" value="Genomic_DNA"/>
</dbReference>
<dbReference type="Proteomes" id="UP001497644">
    <property type="component" value="Chromosome 7"/>
</dbReference>
<evidence type="ECO:0000313" key="2">
    <source>
        <dbReference type="Proteomes" id="UP001497644"/>
    </source>
</evidence>
<dbReference type="AlphaFoldDB" id="A0AAV2P3D4"/>
<name>A0AAV2P3D4_9HYME</name>
<accession>A0AAV2P3D4</accession>
<organism evidence="1 2">
    <name type="scientific">Lasius platythorax</name>
    <dbReference type="NCBI Taxonomy" id="488582"/>
    <lineage>
        <taxon>Eukaryota</taxon>
        <taxon>Metazoa</taxon>
        <taxon>Ecdysozoa</taxon>
        <taxon>Arthropoda</taxon>
        <taxon>Hexapoda</taxon>
        <taxon>Insecta</taxon>
        <taxon>Pterygota</taxon>
        <taxon>Neoptera</taxon>
        <taxon>Endopterygota</taxon>
        <taxon>Hymenoptera</taxon>
        <taxon>Apocrita</taxon>
        <taxon>Aculeata</taxon>
        <taxon>Formicoidea</taxon>
        <taxon>Formicidae</taxon>
        <taxon>Formicinae</taxon>
        <taxon>Lasius</taxon>
        <taxon>Lasius</taxon>
    </lineage>
</organism>
<protein>
    <submittedName>
        <fullName evidence="1">Uncharacterized protein</fullName>
    </submittedName>
</protein>
<gene>
    <name evidence="1" type="ORF">LPLAT_LOCUS12452</name>
</gene>
<evidence type="ECO:0000313" key="1">
    <source>
        <dbReference type="EMBL" id="CAL1687207.1"/>
    </source>
</evidence>
<reference evidence="1" key="1">
    <citation type="submission" date="2024-04" db="EMBL/GenBank/DDBJ databases">
        <authorList>
            <consortium name="Molecular Ecology Group"/>
        </authorList>
    </citation>
    <scope>NUCLEOTIDE SEQUENCE</scope>
</reference>
<sequence length="73" mass="8204">MLEIGLKIDRKQTHFAEIFHASVDTACNCQVGTVARRKLYPIYSSRQLTNVSARKGCEAIMTSGKWRETVACN</sequence>
<keyword evidence="2" id="KW-1185">Reference proteome</keyword>
<proteinExistence type="predicted"/>